<feature type="domain" description="Transposase (putative) gypsy type" evidence="2">
    <location>
        <begin position="179"/>
        <end position="244"/>
    </location>
</feature>
<dbReference type="Proteomes" id="UP001152523">
    <property type="component" value="Unassembled WGS sequence"/>
</dbReference>
<feature type="compositionally biased region" description="Low complexity" evidence="1">
    <location>
        <begin position="7"/>
        <end position="40"/>
    </location>
</feature>
<evidence type="ECO:0000313" key="3">
    <source>
        <dbReference type="EMBL" id="CAH9136862.1"/>
    </source>
</evidence>
<name>A0AAV0FML1_9ASTE</name>
<feature type="region of interest" description="Disordered" evidence="1">
    <location>
        <begin position="1"/>
        <end position="82"/>
    </location>
</feature>
<keyword evidence="4" id="KW-1185">Reference proteome</keyword>
<evidence type="ECO:0000259" key="2">
    <source>
        <dbReference type="Pfam" id="PF04195"/>
    </source>
</evidence>
<dbReference type="EMBL" id="CAMAPF010000997">
    <property type="protein sequence ID" value="CAH9136862.1"/>
    <property type="molecule type" value="Genomic_DNA"/>
</dbReference>
<evidence type="ECO:0000313" key="4">
    <source>
        <dbReference type="Proteomes" id="UP001152523"/>
    </source>
</evidence>
<dbReference type="InterPro" id="IPR007321">
    <property type="entry name" value="Transposase_28"/>
</dbReference>
<gene>
    <name evidence="3" type="ORF">CEPIT_LOCUS35599</name>
</gene>
<protein>
    <recommendedName>
        <fullName evidence="2">Transposase (putative) gypsy type domain-containing protein</fullName>
    </recommendedName>
</protein>
<reference evidence="3" key="1">
    <citation type="submission" date="2022-07" db="EMBL/GenBank/DDBJ databases">
        <authorList>
            <person name="Macas J."/>
            <person name="Novak P."/>
            <person name="Neumann P."/>
        </authorList>
    </citation>
    <scope>NUCLEOTIDE SEQUENCE</scope>
</reference>
<dbReference type="AlphaFoldDB" id="A0AAV0FML1"/>
<proteinExistence type="predicted"/>
<accession>A0AAV0FML1</accession>
<feature type="compositionally biased region" description="Low complexity" evidence="1">
    <location>
        <begin position="55"/>
        <end position="64"/>
    </location>
</feature>
<dbReference type="Pfam" id="PF04195">
    <property type="entry name" value="Transposase_28"/>
    <property type="match status" value="1"/>
</dbReference>
<sequence length="271" mass="29092">MTSMEISSSSGLGSSSGSTSGSESGSRSSKGVSTSGCSGSPPVVGTVIQDDSLGTSTSASATSAKKIQDDATSGGNGGDAPQEGAVQMVIENVAADDERPEDYDSGNEAVDGSDVEVFYLGLTVVVERHLCPIKNAIGNEQFFSDLALKELSIYFPDPLVYSLRGATHVMRRRPGMVMVHFDSIRAGLRFPHHPFYIEFFSCFQVAPAQFIPNSYRFISSFLVRCKAVGVTATLELFHYFFRLTPQNSDGFLSIAARLKRKLFEGASDVHQ</sequence>
<organism evidence="3 4">
    <name type="scientific">Cuscuta epithymum</name>
    <dbReference type="NCBI Taxonomy" id="186058"/>
    <lineage>
        <taxon>Eukaryota</taxon>
        <taxon>Viridiplantae</taxon>
        <taxon>Streptophyta</taxon>
        <taxon>Embryophyta</taxon>
        <taxon>Tracheophyta</taxon>
        <taxon>Spermatophyta</taxon>
        <taxon>Magnoliopsida</taxon>
        <taxon>eudicotyledons</taxon>
        <taxon>Gunneridae</taxon>
        <taxon>Pentapetalae</taxon>
        <taxon>asterids</taxon>
        <taxon>lamiids</taxon>
        <taxon>Solanales</taxon>
        <taxon>Convolvulaceae</taxon>
        <taxon>Cuscuteae</taxon>
        <taxon>Cuscuta</taxon>
        <taxon>Cuscuta subgen. Cuscuta</taxon>
    </lineage>
</organism>
<evidence type="ECO:0000256" key="1">
    <source>
        <dbReference type="SAM" id="MobiDB-lite"/>
    </source>
</evidence>
<comment type="caution">
    <text evidence="3">The sequence shown here is derived from an EMBL/GenBank/DDBJ whole genome shotgun (WGS) entry which is preliminary data.</text>
</comment>